<evidence type="ECO:0000259" key="9">
    <source>
        <dbReference type="Pfam" id="PF20730"/>
    </source>
</evidence>
<dbReference type="EMBL" id="JAFBDZ010000007">
    <property type="protein sequence ID" value="MBM7588088.1"/>
    <property type="molecule type" value="Genomic_DNA"/>
</dbReference>
<evidence type="ECO:0000259" key="8">
    <source>
        <dbReference type="Pfam" id="PF04239"/>
    </source>
</evidence>
<dbReference type="PANTHER" id="PTHR34582">
    <property type="entry name" value="UPF0702 TRANSMEMBRANE PROTEIN YCAP"/>
    <property type="match status" value="1"/>
</dbReference>
<sequence>MDFFSGQETLTVVQWALRAVVGFFFLLFAAKIMGKRSISQLRLLDFVMALLLGNIIAHPLSDEGLGLKGSMTTMTVLVLLYSAGVYISLKWPVIRRFLDPSPVPLIRNGEILYTNLSKARITLDDLLAELRKEKIEDVQKVALSLWEADGSLTTFLHPQHQTVTAKDINLTPQPFSFPMTVIKDGKIVKKDLVNLGKDEQWLKNALQLNYQKSVNDILLATLDHSGKLKIFLYK</sequence>
<keyword evidence="6 7" id="KW-0472">Membrane</keyword>
<keyword evidence="5 7" id="KW-1133">Transmembrane helix</keyword>
<evidence type="ECO:0000256" key="7">
    <source>
        <dbReference type="SAM" id="Phobius"/>
    </source>
</evidence>
<dbReference type="InterPro" id="IPR007353">
    <property type="entry name" value="DUF421"/>
</dbReference>
<comment type="caution">
    <text evidence="10">The sequence shown here is derived from an EMBL/GenBank/DDBJ whole genome shotgun (WGS) entry which is preliminary data.</text>
</comment>
<feature type="transmembrane region" description="Helical" evidence="7">
    <location>
        <begin position="72"/>
        <end position="89"/>
    </location>
</feature>
<feature type="domain" description="YetF-like N-terminal transmembrane" evidence="9">
    <location>
        <begin position="13"/>
        <end position="82"/>
    </location>
</feature>
<name>A0ABS2NJP3_9BACI</name>
<protein>
    <submittedName>
        <fullName evidence="10">Uncharacterized membrane protein YcaP (DUF421 family)</fullName>
    </submittedName>
</protein>
<reference evidence="10 11" key="1">
    <citation type="submission" date="2021-01" db="EMBL/GenBank/DDBJ databases">
        <title>Genomic Encyclopedia of Type Strains, Phase IV (KMG-IV): sequencing the most valuable type-strain genomes for metagenomic binning, comparative biology and taxonomic classification.</title>
        <authorList>
            <person name="Goeker M."/>
        </authorList>
    </citation>
    <scope>NUCLEOTIDE SEQUENCE [LARGE SCALE GENOMIC DNA]</scope>
    <source>
        <strain evidence="10 11">DSM 24834</strain>
    </source>
</reference>
<gene>
    <name evidence="10" type="ORF">JOC86_004663</name>
</gene>
<evidence type="ECO:0000256" key="4">
    <source>
        <dbReference type="ARBA" id="ARBA00022692"/>
    </source>
</evidence>
<feature type="domain" description="YetF C-terminal" evidence="8">
    <location>
        <begin position="90"/>
        <end position="222"/>
    </location>
</feature>
<feature type="transmembrane region" description="Helical" evidence="7">
    <location>
        <begin position="12"/>
        <end position="30"/>
    </location>
</feature>
<comment type="subcellular location">
    <subcellularLocation>
        <location evidence="1">Cell membrane</location>
        <topology evidence="1">Multi-pass membrane protein</topology>
    </subcellularLocation>
</comment>
<organism evidence="10 11">
    <name type="scientific">Rossellomorea pakistanensis</name>
    <dbReference type="NCBI Taxonomy" id="992288"/>
    <lineage>
        <taxon>Bacteria</taxon>
        <taxon>Bacillati</taxon>
        <taxon>Bacillota</taxon>
        <taxon>Bacilli</taxon>
        <taxon>Bacillales</taxon>
        <taxon>Bacillaceae</taxon>
        <taxon>Rossellomorea</taxon>
    </lineage>
</organism>
<keyword evidence="11" id="KW-1185">Reference proteome</keyword>
<comment type="similarity">
    <text evidence="2">Belongs to the UPF0702 family.</text>
</comment>
<dbReference type="RefSeq" id="WP_205175497.1">
    <property type="nucleotide sequence ID" value="NZ_JAFBDZ010000007.1"/>
</dbReference>
<evidence type="ECO:0000256" key="5">
    <source>
        <dbReference type="ARBA" id="ARBA00022989"/>
    </source>
</evidence>
<evidence type="ECO:0000256" key="3">
    <source>
        <dbReference type="ARBA" id="ARBA00022475"/>
    </source>
</evidence>
<proteinExistence type="inferred from homology"/>
<dbReference type="Pfam" id="PF20730">
    <property type="entry name" value="YetF_N"/>
    <property type="match status" value="1"/>
</dbReference>
<dbReference type="Pfam" id="PF04239">
    <property type="entry name" value="DUF421"/>
    <property type="match status" value="1"/>
</dbReference>
<evidence type="ECO:0000313" key="10">
    <source>
        <dbReference type="EMBL" id="MBM7588088.1"/>
    </source>
</evidence>
<accession>A0ABS2NJP3</accession>
<evidence type="ECO:0000256" key="6">
    <source>
        <dbReference type="ARBA" id="ARBA00023136"/>
    </source>
</evidence>
<evidence type="ECO:0000256" key="2">
    <source>
        <dbReference type="ARBA" id="ARBA00006448"/>
    </source>
</evidence>
<keyword evidence="3" id="KW-1003">Cell membrane</keyword>
<dbReference type="InterPro" id="IPR023090">
    <property type="entry name" value="UPF0702_alpha/beta_dom_sf"/>
</dbReference>
<dbReference type="PANTHER" id="PTHR34582:SF5">
    <property type="entry name" value="UPF0702 TRANSMEMBRANE PROTEIN YETF"/>
    <property type="match status" value="1"/>
</dbReference>
<evidence type="ECO:0000313" key="11">
    <source>
        <dbReference type="Proteomes" id="UP001646157"/>
    </source>
</evidence>
<feature type="transmembrane region" description="Helical" evidence="7">
    <location>
        <begin position="42"/>
        <end position="60"/>
    </location>
</feature>
<dbReference type="Proteomes" id="UP001646157">
    <property type="component" value="Unassembled WGS sequence"/>
</dbReference>
<keyword evidence="4 7" id="KW-0812">Transmembrane</keyword>
<evidence type="ECO:0000256" key="1">
    <source>
        <dbReference type="ARBA" id="ARBA00004651"/>
    </source>
</evidence>
<dbReference type="Gene3D" id="3.30.240.20">
    <property type="entry name" value="bsu07140 like domains"/>
    <property type="match status" value="2"/>
</dbReference>
<dbReference type="InterPro" id="IPR048454">
    <property type="entry name" value="YetF_N"/>
</dbReference>